<sequence>MMDPPTTFGQISSRNAVAGTHVSGGTMNVTFNNSAVGLPPTTCRTIPFPRNEDVVDRGAIFAELGRLLPASSRSQSAALWGLGGSGKTQIALEYAYKRSDDPACSIFWVHADDRTTFTQDYKLISTRLGLAGNLEGAELLAAVRGRIEADPCWLLVLDNADDLGLFGVGQTPGHALQGQSADETSNLYDFVPRGTAGLVLWTSRDKRIVGSLVGPQRGVEVAHMTESEAKLLLESVRNETISDDEVSDAEELLQELGRLPLAISQAAAYMRRTSTPIREYMSKLRSRRKRWKMLQENEFDRHRRRQVSNSVLETWDISVEHIRQENKMSYDILHSLAFLDNQTIPLKLIHNIAESYERESARGSDPNNRGSENESDGSEDGIEDDDQIIEAATRLQEFSFLRLLASEQGRAYEMHKLVQEATRYSLGRKQAEEAHFSHVALHAICDLFPERRRELWDDCERYLVHAQRVGEWAELCKGEVEASALLSRVSDYLYDRGRWREKEPVDKKAHKLRRKTLGDKHPDTIFSMASLATTYHQQGRYNEAEGMKVEVLALRREVLGDRHPDTIFSMAELATTYHTQGRYKEAETIYIEVLALRKEVLGDRHPDTIESMASLAATYHAQGRYKEDEKMKVEVLVLRREVLGDRHPDTIFSMAEVAVTYHAQRRYKEAEKISVKVLALRREVLGNRHPDTAYSMHGLAFTWYSQERVTDALSMMEDCLRLRSEILGWNHPSTQTSSRALRLWKRDD</sequence>
<dbReference type="Proteomes" id="UP001174694">
    <property type="component" value="Unassembled WGS sequence"/>
</dbReference>
<dbReference type="PANTHER" id="PTHR46082">
    <property type="entry name" value="ATP/GTP-BINDING PROTEIN-RELATED"/>
    <property type="match status" value="1"/>
</dbReference>
<dbReference type="InterPro" id="IPR019734">
    <property type="entry name" value="TPR_rpt"/>
</dbReference>
<dbReference type="AlphaFoldDB" id="A0AA38VB28"/>
<dbReference type="SMART" id="SM00028">
    <property type="entry name" value="TPR"/>
    <property type="match status" value="4"/>
</dbReference>
<reference evidence="2" key="1">
    <citation type="submission" date="2022-07" db="EMBL/GenBank/DDBJ databases">
        <title>Fungi with potential for degradation of polypropylene.</title>
        <authorList>
            <person name="Gostincar C."/>
        </authorList>
    </citation>
    <scope>NUCLEOTIDE SEQUENCE</scope>
    <source>
        <strain evidence="2">EXF-13308</strain>
    </source>
</reference>
<dbReference type="Gene3D" id="1.25.40.10">
    <property type="entry name" value="Tetratricopeptide repeat domain"/>
    <property type="match status" value="2"/>
</dbReference>
<dbReference type="EMBL" id="JANBVO010000081">
    <property type="protein sequence ID" value="KAJ9130679.1"/>
    <property type="molecule type" value="Genomic_DNA"/>
</dbReference>
<evidence type="ECO:0000256" key="1">
    <source>
        <dbReference type="SAM" id="MobiDB-lite"/>
    </source>
</evidence>
<dbReference type="SUPFAM" id="SSF48452">
    <property type="entry name" value="TPR-like"/>
    <property type="match status" value="2"/>
</dbReference>
<dbReference type="InterPro" id="IPR027417">
    <property type="entry name" value="P-loop_NTPase"/>
</dbReference>
<evidence type="ECO:0000313" key="2">
    <source>
        <dbReference type="EMBL" id="KAJ9130679.1"/>
    </source>
</evidence>
<feature type="compositionally biased region" description="Acidic residues" evidence="1">
    <location>
        <begin position="373"/>
        <end position="383"/>
    </location>
</feature>
<dbReference type="Pfam" id="PF13424">
    <property type="entry name" value="TPR_12"/>
    <property type="match status" value="3"/>
</dbReference>
<dbReference type="InterPro" id="IPR011990">
    <property type="entry name" value="TPR-like_helical_dom_sf"/>
</dbReference>
<protein>
    <submittedName>
        <fullName evidence="2">Kinesin light chain</fullName>
    </submittedName>
</protein>
<name>A0AA38VB28_9PEZI</name>
<comment type="caution">
    <text evidence="2">The sequence shown here is derived from an EMBL/GenBank/DDBJ whole genome shotgun (WGS) entry which is preliminary data.</text>
</comment>
<gene>
    <name evidence="2" type="ORF">NKR23_g12077</name>
</gene>
<dbReference type="PANTHER" id="PTHR46082:SF6">
    <property type="entry name" value="AAA+ ATPASE DOMAIN-CONTAINING PROTEIN-RELATED"/>
    <property type="match status" value="1"/>
</dbReference>
<accession>A0AA38VB28</accession>
<dbReference type="Gene3D" id="3.40.50.300">
    <property type="entry name" value="P-loop containing nucleotide triphosphate hydrolases"/>
    <property type="match status" value="1"/>
</dbReference>
<dbReference type="InterPro" id="IPR053137">
    <property type="entry name" value="NLR-like"/>
</dbReference>
<organism evidence="2 3">
    <name type="scientific">Pleurostoma richardsiae</name>
    <dbReference type="NCBI Taxonomy" id="41990"/>
    <lineage>
        <taxon>Eukaryota</taxon>
        <taxon>Fungi</taxon>
        <taxon>Dikarya</taxon>
        <taxon>Ascomycota</taxon>
        <taxon>Pezizomycotina</taxon>
        <taxon>Sordariomycetes</taxon>
        <taxon>Sordariomycetidae</taxon>
        <taxon>Calosphaeriales</taxon>
        <taxon>Pleurostomataceae</taxon>
        <taxon>Pleurostoma</taxon>
    </lineage>
</organism>
<keyword evidence="3" id="KW-1185">Reference proteome</keyword>
<proteinExistence type="predicted"/>
<dbReference type="SUPFAM" id="SSF52540">
    <property type="entry name" value="P-loop containing nucleoside triphosphate hydrolases"/>
    <property type="match status" value="1"/>
</dbReference>
<evidence type="ECO:0000313" key="3">
    <source>
        <dbReference type="Proteomes" id="UP001174694"/>
    </source>
</evidence>
<feature type="region of interest" description="Disordered" evidence="1">
    <location>
        <begin position="357"/>
        <end position="383"/>
    </location>
</feature>